<dbReference type="InterPro" id="IPR003761">
    <property type="entry name" value="Exonuc_VII_S"/>
</dbReference>
<comment type="function">
    <text evidence="6">Bidirectionally degrades single-stranded DNA into large acid-insoluble oligonucleotides, which are then degraded further into small acid-soluble oligonucleotides.</text>
</comment>
<evidence type="ECO:0000256" key="1">
    <source>
        <dbReference type="ARBA" id="ARBA00009998"/>
    </source>
</evidence>
<keyword evidence="5 6" id="KW-0269">Exonuclease</keyword>
<sequence>MATFEEKLTALESVVERLERGELSLDDSVRLFEEGIGLSNACKAELEAAEGKIQVLVEPGDGAVLVQELTVEDDNGEEDLLDEELDEE</sequence>
<keyword evidence="8" id="KW-1185">Reference proteome</keyword>
<dbReference type="EMBL" id="RDSM01000001">
    <property type="protein sequence ID" value="RXH56980.1"/>
    <property type="molecule type" value="Genomic_DNA"/>
</dbReference>
<evidence type="ECO:0000256" key="6">
    <source>
        <dbReference type="HAMAP-Rule" id="MF_00337"/>
    </source>
</evidence>
<comment type="subcellular location">
    <subcellularLocation>
        <location evidence="6">Cytoplasm</location>
    </subcellularLocation>
</comment>
<keyword evidence="4 6" id="KW-0378">Hydrolase</keyword>
<reference evidence="8" key="2">
    <citation type="submission" date="2019-02" db="EMBL/GenBank/DDBJ databases">
        <title>Granulicella sibirica sp. nov., a psychrotolerant acidobacterium isolated from an organic soil layer in forested tundra, West Siberia.</title>
        <authorList>
            <person name="Oshkin I.Y."/>
            <person name="Kulichevskaya I.S."/>
            <person name="Rijpstra W.I.C."/>
            <person name="Sinninghe Damste J.S."/>
            <person name="Rakitin A.L."/>
            <person name="Ravin N.V."/>
            <person name="Dedysh S.N."/>
        </authorList>
    </citation>
    <scope>NUCLEOTIDE SEQUENCE [LARGE SCALE GENOMIC DNA]</scope>
    <source>
        <strain evidence="8">AF10</strain>
    </source>
</reference>
<comment type="catalytic activity">
    <reaction evidence="6">
        <text>Exonucleolytic cleavage in either 5'- to 3'- or 3'- to 5'-direction to yield nucleoside 5'-phosphates.</text>
        <dbReference type="EC" id="3.1.11.6"/>
    </reaction>
</comment>
<name>A0A4Q0T3C4_9BACT</name>
<dbReference type="EC" id="3.1.11.6" evidence="6"/>
<keyword evidence="3 6" id="KW-0540">Nuclease</keyword>
<dbReference type="AlphaFoldDB" id="A0A4Q0T3C4"/>
<dbReference type="SUPFAM" id="SSF116842">
    <property type="entry name" value="XseB-like"/>
    <property type="match status" value="1"/>
</dbReference>
<dbReference type="NCBIfam" id="TIGR01280">
    <property type="entry name" value="xseB"/>
    <property type="match status" value="1"/>
</dbReference>
<protein>
    <recommendedName>
        <fullName evidence="6">Exodeoxyribonuclease 7 small subunit</fullName>
        <ecNumber evidence="6">3.1.11.6</ecNumber>
    </recommendedName>
    <alternativeName>
        <fullName evidence="6">Exodeoxyribonuclease VII small subunit</fullName>
        <shortName evidence="6">Exonuclease VII small subunit</shortName>
    </alternativeName>
</protein>
<dbReference type="PANTHER" id="PTHR34137:SF1">
    <property type="entry name" value="EXODEOXYRIBONUCLEASE 7 SMALL SUBUNIT"/>
    <property type="match status" value="1"/>
</dbReference>
<dbReference type="HAMAP" id="MF_00337">
    <property type="entry name" value="Exonuc_7_S"/>
    <property type="match status" value="1"/>
</dbReference>
<dbReference type="Gene3D" id="1.10.287.1040">
    <property type="entry name" value="Exonuclease VII, small subunit"/>
    <property type="match status" value="1"/>
</dbReference>
<dbReference type="PANTHER" id="PTHR34137">
    <property type="entry name" value="EXODEOXYRIBONUCLEASE 7 SMALL SUBUNIT"/>
    <property type="match status" value="1"/>
</dbReference>
<evidence type="ECO:0000256" key="4">
    <source>
        <dbReference type="ARBA" id="ARBA00022801"/>
    </source>
</evidence>
<dbReference type="GO" id="GO:0009318">
    <property type="term" value="C:exodeoxyribonuclease VII complex"/>
    <property type="evidence" value="ECO:0007669"/>
    <property type="project" value="UniProtKB-UniRule"/>
</dbReference>
<evidence type="ECO:0000313" key="8">
    <source>
        <dbReference type="Proteomes" id="UP000289437"/>
    </source>
</evidence>
<dbReference type="NCBIfam" id="NF002140">
    <property type="entry name" value="PRK00977.1-4"/>
    <property type="match status" value="1"/>
</dbReference>
<comment type="subunit">
    <text evidence="6">Heterooligomer composed of large and small subunits.</text>
</comment>
<dbReference type="GO" id="GO:0006308">
    <property type="term" value="P:DNA catabolic process"/>
    <property type="evidence" value="ECO:0007669"/>
    <property type="project" value="UniProtKB-UniRule"/>
</dbReference>
<evidence type="ECO:0000313" key="7">
    <source>
        <dbReference type="EMBL" id="RXH56980.1"/>
    </source>
</evidence>
<evidence type="ECO:0000256" key="2">
    <source>
        <dbReference type="ARBA" id="ARBA00022490"/>
    </source>
</evidence>
<accession>A0A4Q0T3C4</accession>
<dbReference type="GO" id="GO:0008855">
    <property type="term" value="F:exodeoxyribonuclease VII activity"/>
    <property type="evidence" value="ECO:0007669"/>
    <property type="project" value="UniProtKB-UniRule"/>
</dbReference>
<comment type="similarity">
    <text evidence="1 6">Belongs to the XseB family.</text>
</comment>
<proteinExistence type="inferred from homology"/>
<dbReference type="InterPro" id="IPR037004">
    <property type="entry name" value="Exonuc_VII_ssu_sf"/>
</dbReference>
<gene>
    <name evidence="6" type="primary">xseB</name>
    <name evidence="7" type="ORF">GRAN_0290</name>
</gene>
<evidence type="ECO:0000256" key="5">
    <source>
        <dbReference type="ARBA" id="ARBA00022839"/>
    </source>
</evidence>
<organism evidence="7 8">
    <name type="scientific">Granulicella sibirica</name>
    <dbReference type="NCBI Taxonomy" id="2479048"/>
    <lineage>
        <taxon>Bacteria</taxon>
        <taxon>Pseudomonadati</taxon>
        <taxon>Acidobacteriota</taxon>
        <taxon>Terriglobia</taxon>
        <taxon>Terriglobales</taxon>
        <taxon>Acidobacteriaceae</taxon>
        <taxon>Granulicella</taxon>
    </lineage>
</organism>
<dbReference type="Proteomes" id="UP000289437">
    <property type="component" value="Unassembled WGS sequence"/>
</dbReference>
<reference evidence="7 8" key="1">
    <citation type="submission" date="2018-11" db="EMBL/GenBank/DDBJ databases">
        <authorList>
            <person name="Mardanov A.V."/>
            <person name="Ravin N.V."/>
            <person name="Dedysh S.N."/>
        </authorList>
    </citation>
    <scope>NUCLEOTIDE SEQUENCE [LARGE SCALE GENOMIC DNA]</scope>
    <source>
        <strain evidence="7 8">AF10</strain>
    </source>
</reference>
<dbReference type="GO" id="GO:0005829">
    <property type="term" value="C:cytosol"/>
    <property type="evidence" value="ECO:0007669"/>
    <property type="project" value="TreeGrafter"/>
</dbReference>
<dbReference type="OrthoDB" id="122704at2"/>
<dbReference type="Pfam" id="PF02609">
    <property type="entry name" value="Exonuc_VII_S"/>
    <property type="match status" value="1"/>
</dbReference>
<dbReference type="RefSeq" id="WP_128911219.1">
    <property type="nucleotide sequence ID" value="NZ_RDSM01000001.1"/>
</dbReference>
<evidence type="ECO:0000256" key="3">
    <source>
        <dbReference type="ARBA" id="ARBA00022722"/>
    </source>
</evidence>
<keyword evidence="2 6" id="KW-0963">Cytoplasm</keyword>
<comment type="caution">
    <text evidence="7">The sequence shown here is derived from an EMBL/GenBank/DDBJ whole genome shotgun (WGS) entry which is preliminary data.</text>
</comment>